<organism evidence="2 3">
    <name type="scientific">Portunus trituberculatus</name>
    <name type="common">Swimming crab</name>
    <name type="synonym">Neptunus trituberculatus</name>
    <dbReference type="NCBI Taxonomy" id="210409"/>
    <lineage>
        <taxon>Eukaryota</taxon>
        <taxon>Metazoa</taxon>
        <taxon>Ecdysozoa</taxon>
        <taxon>Arthropoda</taxon>
        <taxon>Crustacea</taxon>
        <taxon>Multicrustacea</taxon>
        <taxon>Malacostraca</taxon>
        <taxon>Eumalacostraca</taxon>
        <taxon>Eucarida</taxon>
        <taxon>Decapoda</taxon>
        <taxon>Pleocyemata</taxon>
        <taxon>Brachyura</taxon>
        <taxon>Eubrachyura</taxon>
        <taxon>Portunoidea</taxon>
        <taxon>Portunidae</taxon>
        <taxon>Portuninae</taxon>
        <taxon>Portunus</taxon>
    </lineage>
</organism>
<accession>A0A5B7FZK8</accession>
<feature type="region of interest" description="Disordered" evidence="1">
    <location>
        <begin position="62"/>
        <end position="83"/>
    </location>
</feature>
<name>A0A5B7FZK8_PORTR</name>
<protein>
    <submittedName>
        <fullName evidence="2">Uncharacterized protein</fullName>
    </submittedName>
</protein>
<reference evidence="2 3" key="1">
    <citation type="submission" date="2019-05" db="EMBL/GenBank/DDBJ databases">
        <title>Another draft genome of Portunus trituberculatus and its Hox gene families provides insights of decapod evolution.</title>
        <authorList>
            <person name="Jeong J.-H."/>
            <person name="Song I."/>
            <person name="Kim S."/>
            <person name="Choi T."/>
            <person name="Kim D."/>
            <person name="Ryu S."/>
            <person name="Kim W."/>
        </authorList>
    </citation>
    <scope>NUCLEOTIDE SEQUENCE [LARGE SCALE GENOMIC DNA]</scope>
    <source>
        <tissue evidence="2">Muscle</tissue>
    </source>
</reference>
<proteinExistence type="predicted"/>
<dbReference type="Proteomes" id="UP000324222">
    <property type="component" value="Unassembled WGS sequence"/>
</dbReference>
<gene>
    <name evidence="2" type="ORF">E2C01_046832</name>
</gene>
<dbReference type="EMBL" id="VSRR010011276">
    <property type="protein sequence ID" value="MPC52951.1"/>
    <property type="molecule type" value="Genomic_DNA"/>
</dbReference>
<dbReference type="AlphaFoldDB" id="A0A5B7FZK8"/>
<comment type="caution">
    <text evidence="2">The sequence shown here is derived from an EMBL/GenBank/DDBJ whole genome shotgun (WGS) entry which is preliminary data.</text>
</comment>
<evidence type="ECO:0000313" key="3">
    <source>
        <dbReference type="Proteomes" id="UP000324222"/>
    </source>
</evidence>
<evidence type="ECO:0000256" key="1">
    <source>
        <dbReference type="SAM" id="MobiDB-lite"/>
    </source>
</evidence>
<keyword evidence="3" id="KW-1185">Reference proteome</keyword>
<sequence>MAAIDNSLQFKPSFGPTVLVPISPEGLARSGGLWGAIIPHQYPSGKFMATVRRADRLAGRWRKGKETGEENEAEQMGGLGMIK</sequence>
<evidence type="ECO:0000313" key="2">
    <source>
        <dbReference type="EMBL" id="MPC52951.1"/>
    </source>
</evidence>